<reference evidence="1 2" key="1">
    <citation type="submission" date="2016-06" db="EMBL/GenBank/DDBJ databases">
        <title>Genome sequence of Porphyrobacter dokdonensis DSW-74.</title>
        <authorList>
            <person name="Kim J.F."/>
            <person name="Song J.Y."/>
        </authorList>
    </citation>
    <scope>NUCLEOTIDE SEQUENCE [LARGE SCALE GENOMIC DNA]</scope>
    <source>
        <strain evidence="1 2">DSW-74</strain>
    </source>
</reference>
<accession>A0A1A7BHK3</accession>
<sequence>MIRLDPAPARLQAPLSSPPYDSWITPAGEVMAEFRRLPEGFLIRFPGEADFEVSLAAEIVRCCPTPEADPQHIDNLYRNSILPMLGNHCGGLFLHGSSVAIDGRAVAFLGLSRSGKTTLAAALAKHGYPLLTEDVIELVASPEGYDLQPKSASVRLFADSAAFILGDHAMSADPVRKHSVSAEAGLAFRSQPAPLSHMYLLGNDPDAPLHCERLSPPAALKQMLLHSFILDVEDRQRLNAHFCRIADLSERIPCSALDYPRRYSELASVLEVIVKGSDSPGGSDASR</sequence>
<proteinExistence type="predicted"/>
<keyword evidence="2" id="KW-1185">Reference proteome</keyword>
<dbReference type="RefSeq" id="WP_143736674.1">
    <property type="nucleotide sequence ID" value="NZ_LZYB01000003.1"/>
</dbReference>
<dbReference type="EMBL" id="LZYB01000003">
    <property type="protein sequence ID" value="OBV11196.1"/>
    <property type="molecule type" value="Genomic_DNA"/>
</dbReference>
<organism evidence="1 2">
    <name type="scientific">Erythrobacter dokdonensis DSW-74</name>
    <dbReference type="NCBI Taxonomy" id="1300349"/>
    <lineage>
        <taxon>Bacteria</taxon>
        <taxon>Pseudomonadati</taxon>
        <taxon>Pseudomonadota</taxon>
        <taxon>Alphaproteobacteria</taxon>
        <taxon>Sphingomonadales</taxon>
        <taxon>Erythrobacteraceae</taxon>
        <taxon>Erythrobacter/Porphyrobacter group</taxon>
        <taxon>Erythrobacter</taxon>
    </lineage>
</organism>
<comment type="caution">
    <text evidence="1">The sequence shown here is derived from an EMBL/GenBank/DDBJ whole genome shotgun (WGS) entry which is preliminary data.</text>
</comment>
<keyword evidence="1" id="KW-0418">Kinase</keyword>
<evidence type="ECO:0000313" key="1">
    <source>
        <dbReference type="EMBL" id="OBV11196.1"/>
    </source>
</evidence>
<dbReference type="SUPFAM" id="SSF53795">
    <property type="entry name" value="PEP carboxykinase-like"/>
    <property type="match status" value="1"/>
</dbReference>
<dbReference type="STRING" id="1300349.I603_1604"/>
<dbReference type="Proteomes" id="UP000092484">
    <property type="component" value="Unassembled WGS sequence"/>
</dbReference>
<name>A0A1A7BHK3_9SPHN</name>
<evidence type="ECO:0000313" key="2">
    <source>
        <dbReference type="Proteomes" id="UP000092484"/>
    </source>
</evidence>
<keyword evidence="1" id="KW-0808">Transferase</keyword>
<protein>
    <submittedName>
        <fullName evidence="1">HPr kinase</fullName>
    </submittedName>
</protein>
<dbReference type="Gene3D" id="3.40.50.300">
    <property type="entry name" value="P-loop containing nucleotide triphosphate hydrolases"/>
    <property type="match status" value="1"/>
</dbReference>
<dbReference type="InterPro" id="IPR027417">
    <property type="entry name" value="P-loop_NTPase"/>
</dbReference>
<dbReference type="AlphaFoldDB" id="A0A1A7BHK3"/>
<gene>
    <name evidence="1" type="ORF">I603_1604</name>
</gene>
<dbReference type="GO" id="GO:0016301">
    <property type="term" value="F:kinase activity"/>
    <property type="evidence" value="ECO:0007669"/>
    <property type="project" value="UniProtKB-KW"/>
</dbReference>
<dbReference type="PATRIC" id="fig|1300349.4.peg.1599"/>